<dbReference type="Pfam" id="PF13963">
    <property type="entry name" value="Transpos_assoc"/>
    <property type="match status" value="1"/>
</dbReference>
<gene>
    <name evidence="4 5" type="primary">LOC112490057</name>
</gene>
<evidence type="ECO:0000313" key="5">
    <source>
        <dbReference type="RefSeq" id="XP_048318999.1"/>
    </source>
</evidence>
<reference evidence="4 5" key="1">
    <citation type="submission" date="2025-05" db="UniProtKB">
        <authorList>
            <consortium name="RefSeq"/>
        </authorList>
    </citation>
    <scope>IDENTIFICATION</scope>
    <source>
        <tissue evidence="4 5">Seedling</tissue>
    </source>
</reference>
<sequence>MDMNWILCEDRLSDEYVRGVESFIELAKHHLNKDNKTRCPCQLCLNKDFHDIKVVERHLWVKGFSKEYQNWIFHGEPVTTRGIDNAEEVRVDVQEGDDEKQDGDMMPALQVTAGEMYVEDTKDEEYTEGQDSADRDSTEEYNGMLYPGCSMYSILRFVYMLILVKAQYNWCEKSFNTLLHLLKEVFPEGTKLPTTHDQAKLLTDTFGLSYESLQMSIFENLDDPLIQSAIRAGELRLVSTPYNHHGERRSCPAIRGTQNITMELQQSRPQFEDSNSAASSPSVHS</sequence>
<dbReference type="GeneID" id="112490057"/>
<organism evidence="3 4">
    <name type="scientific">Ziziphus jujuba</name>
    <name type="common">Chinese jujube</name>
    <name type="synonym">Ziziphus sativa</name>
    <dbReference type="NCBI Taxonomy" id="326968"/>
    <lineage>
        <taxon>Eukaryota</taxon>
        <taxon>Viridiplantae</taxon>
        <taxon>Streptophyta</taxon>
        <taxon>Embryophyta</taxon>
        <taxon>Tracheophyta</taxon>
        <taxon>Spermatophyta</taxon>
        <taxon>Magnoliopsida</taxon>
        <taxon>eudicotyledons</taxon>
        <taxon>Gunneridae</taxon>
        <taxon>Pentapetalae</taxon>
        <taxon>rosids</taxon>
        <taxon>fabids</taxon>
        <taxon>Rosales</taxon>
        <taxon>Rhamnaceae</taxon>
        <taxon>Paliureae</taxon>
        <taxon>Ziziphus</taxon>
    </lineage>
</organism>
<protein>
    <submittedName>
        <fullName evidence="4 5">Uncharacterized protein LOC112490057</fullName>
    </submittedName>
</protein>
<accession>A0ABM3I214</accession>
<dbReference type="Proteomes" id="UP001652623">
    <property type="component" value="Chromosome 12"/>
</dbReference>
<feature type="domain" description="Transposase-associated" evidence="2">
    <location>
        <begin position="4"/>
        <end position="76"/>
    </location>
</feature>
<evidence type="ECO:0000313" key="3">
    <source>
        <dbReference type="Proteomes" id="UP001652623"/>
    </source>
</evidence>
<name>A0ABM3I214_ZIZJJ</name>
<feature type="region of interest" description="Disordered" evidence="1">
    <location>
        <begin position="266"/>
        <end position="285"/>
    </location>
</feature>
<evidence type="ECO:0000313" key="4">
    <source>
        <dbReference type="RefSeq" id="XP_048318998.1"/>
    </source>
</evidence>
<dbReference type="InterPro" id="IPR029480">
    <property type="entry name" value="Transpos_assoc"/>
</dbReference>
<evidence type="ECO:0000256" key="1">
    <source>
        <dbReference type="SAM" id="MobiDB-lite"/>
    </source>
</evidence>
<keyword evidence="3" id="KW-1185">Reference proteome</keyword>
<evidence type="ECO:0000259" key="2">
    <source>
        <dbReference type="Pfam" id="PF13963"/>
    </source>
</evidence>
<feature type="compositionally biased region" description="Low complexity" evidence="1">
    <location>
        <begin position="274"/>
        <end position="285"/>
    </location>
</feature>
<dbReference type="RefSeq" id="XP_048318999.1">
    <property type="nucleotide sequence ID" value="XM_048463042.2"/>
</dbReference>
<dbReference type="RefSeq" id="XP_048318998.1">
    <property type="nucleotide sequence ID" value="XM_048463041.2"/>
</dbReference>
<proteinExistence type="predicted"/>